<dbReference type="SUPFAM" id="SSF51717">
    <property type="entry name" value="Dihydropteroate synthetase-like"/>
    <property type="match status" value="1"/>
</dbReference>
<dbReference type="InterPro" id="IPR006390">
    <property type="entry name" value="DHP_synth_dom"/>
</dbReference>
<evidence type="ECO:0000256" key="10">
    <source>
        <dbReference type="ARBA" id="ARBA00022741"/>
    </source>
</evidence>
<dbReference type="GO" id="GO:0046872">
    <property type="term" value="F:metal ion binding"/>
    <property type="evidence" value="ECO:0007669"/>
    <property type="project" value="UniProtKB-KW"/>
</dbReference>
<evidence type="ECO:0000256" key="14">
    <source>
        <dbReference type="ARBA" id="ARBA00022909"/>
    </source>
</evidence>
<evidence type="ECO:0000256" key="9">
    <source>
        <dbReference type="ARBA" id="ARBA00022723"/>
    </source>
</evidence>
<dbReference type="GO" id="GO:0016301">
    <property type="term" value="F:kinase activity"/>
    <property type="evidence" value="ECO:0007669"/>
    <property type="project" value="UniProtKB-KW"/>
</dbReference>
<evidence type="ECO:0000256" key="3">
    <source>
        <dbReference type="ARBA" id="ARBA00001946"/>
    </source>
</evidence>
<evidence type="ECO:0000256" key="2">
    <source>
        <dbReference type="ARBA" id="ARBA00000198"/>
    </source>
</evidence>
<dbReference type="UniPathway" id="UPA00077">
    <property type="reaction ID" value="UER00155"/>
</dbReference>
<dbReference type="Pfam" id="PF01288">
    <property type="entry name" value="HPPK"/>
    <property type="match status" value="1"/>
</dbReference>
<dbReference type="STRING" id="1280837.A0A316V6Q4"/>
<evidence type="ECO:0000256" key="5">
    <source>
        <dbReference type="ARBA" id="ARBA00005051"/>
    </source>
</evidence>
<dbReference type="Gene3D" id="3.30.1130.10">
    <property type="match status" value="2"/>
</dbReference>
<dbReference type="InterPro" id="IPR043133">
    <property type="entry name" value="GTP-CH-I_C/QueF"/>
</dbReference>
<keyword evidence="12" id="KW-0067">ATP-binding</keyword>
<comment type="similarity">
    <text evidence="6">In the N-terminal section; belongs to the DHNA family.</text>
</comment>
<dbReference type="GO" id="GO:0046654">
    <property type="term" value="P:tetrahydrofolate biosynthetic process"/>
    <property type="evidence" value="ECO:0007669"/>
    <property type="project" value="UniProtKB-UniPathway"/>
</dbReference>
<dbReference type="FunCoup" id="A0A316V6Q4">
    <property type="interactions" value="173"/>
</dbReference>
<dbReference type="SUPFAM" id="SSF55083">
    <property type="entry name" value="6-hydroxymethyl-7,8-dihydropterin pyrophosphokinase, HPPK"/>
    <property type="match status" value="1"/>
</dbReference>
<dbReference type="InParanoid" id="A0A316V6Q4"/>
<dbReference type="GO" id="GO:0005524">
    <property type="term" value="F:ATP binding"/>
    <property type="evidence" value="ECO:0007669"/>
    <property type="project" value="UniProtKB-KW"/>
</dbReference>
<proteinExistence type="inferred from homology"/>
<evidence type="ECO:0000256" key="4">
    <source>
        <dbReference type="ARBA" id="ARBA00004763"/>
    </source>
</evidence>
<evidence type="ECO:0000256" key="1">
    <source>
        <dbReference type="ARBA" id="ARBA00000012"/>
    </source>
</evidence>
<dbReference type="NCBIfam" id="TIGR01496">
    <property type="entry name" value="DHPS"/>
    <property type="match status" value="1"/>
</dbReference>
<evidence type="ECO:0000256" key="11">
    <source>
        <dbReference type="ARBA" id="ARBA00022777"/>
    </source>
</evidence>
<evidence type="ECO:0000256" key="6">
    <source>
        <dbReference type="ARBA" id="ARBA00009640"/>
    </source>
</evidence>
<comment type="pathway">
    <text evidence="4">Cofactor biosynthesis; tetrahydrofolate biosynthesis; 7,8-dihydrofolate from 2-amino-4-hydroxy-6-hydroxymethyl-7,8-dihydropteridine diphosphate and 4-aminobenzoate: step 1/2.</text>
</comment>
<dbReference type="CDD" id="cd00739">
    <property type="entry name" value="DHPS"/>
    <property type="match status" value="1"/>
</dbReference>
<dbReference type="PROSITE" id="PS50972">
    <property type="entry name" value="PTERIN_BINDING"/>
    <property type="match status" value="1"/>
</dbReference>
<dbReference type="CDD" id="cd00534">
    <property type="entry name" value="DHNA_DHNTPE"/>
    <property type="match status" value="1"/>
</dbReference>
<sequence length="820" mass="89521">MGLQDDSQSAHAEVLPDSICLTGLSVRMLVGVDNWERVKPQPVKIDVQIHTDVSKAGKADHLPHSIHYGILTKELESHCSGERYRSLEALAEGLAKVCIFTCRGPKVTLRVQKPRALLHADSAGVQIIRTASDFVTTDGRNAEEASLRLSGSSYWAQHDRVFVKDLCISTILGVNPWERVDKQIVRINLEVYSGLERLRQAALIGSSKAAVPTPTVDMVTKPQNYRTIVRSISEHVQRTNYKTVESLALSIAEIAVRENRVERIRVRVDKPSAIMFADCAGVEVERDRAYFESVNEEEAMEPIITPASMSASFTAKATGAAFTKVNGLDHDWHVAAIALGSNVGDRFANIERAVALLGASKDCKLVDTSFLYETEPKYYIDQPKFINGACRIATKLDPHSLLRLCQSIEKEIGRDKDGVPIKGPRAIDLDILLYDRIELNTSDLIVPHAGILEREFVLKPLMDVLPDYRHPSTSRTISQLHSILINSEGYVQEDMRRVLPLQLGKKQKIAWTWGTKTYVMGIINATPDSFSDGGNNLNVESAVSTSKAMIEEGVDILDIGGMSTAPNAKEVDEQEEIERVVPVIKAIRSAYQDIPISIDTFRASVAKAALEAGATMINDVTAGVRDPAIFEVARTFECPIILMHMRGDSSSMNSLAQYAGNDVVRVVSKELENRIENALRQGVPRWNIILDPGIGFAKNADGNLQLLRGLAKIRNGSGNGGVGQSRSSSPPPLATQKEPSSASLEPNLSLKSFPLLVGPSRKRFLGTITGRSEAKDRMAGTAAACTASILAGADIIRVHDVKEMVDVAKTADAIARGGEE</sequence>
<dbReference type="GeneID" id="37021754"/>
<dbReference type="Pfam" id="PF02152">
    <property type="entry name" value="FolB"/>
    <property type="match status" value="2"/>
</dbReference>
<evidence type="ECO:0000256" key="15">
    <source>
        <dbReference type="ARBA" id="ARBA00023268"/>
    </source>
</evidence>
<keyword evidence="10" id="KW-0547">Nucleotide-binding</keyword>
<dbReference type="PANTHER" id="PTHR20941">
    <property type="entry name" value="FOLATE SYNTHESIS PROTEINS"/>
    <property type="match status" value="1"/>
</dbReference>
<dbReference type="Proteomes" id="UP000245771">
    <property type="component" value="Unassembled WGS sequence"/>
</dbReference>
<dbReference type="GO" id="GO:0005740">
    <property type="term" value="C:mitochondrial envelope"/>
    <property type="evidence" value="ECO:0007669"/>
    <property type="project" value="TreeGrafter"/>
</dbReference>
<keyword evidence="19" id="KW-1185">Reference proteome</keyword>
<accession>A0A316V6Q4</accession>
<comment type="catalytic activity">
    <reaction evidence="1">
        <text>(7,8-dihydropterin-6-yl)methyl diphosphate + 4-aminobenzoate = 7,8-dihydropteroate + diphosphate</text>
        <dbReference type="Rhea" id="RHEA:19949"/>
        <dbReference type="ChEBI" id="CHEBI:17836"/>
        <dbReference type="ChEBI" id="CHEBI:17839"/>
        <dbReference type="ChEBI" id="CHEBI:33019"/>
        <dbReference type="ChEBI" id="CHEBI:72950"/>
        <dbReference type="EC" id="2.5.1.15"/>
    </reaction>
</comment>
<keyword evidence="15" id="KW-0511">Multifunctional enzyme</keyword>
<dbReference type="InterPro" id="IPR045031">
    <property type="entry name" value="DHP_synth-like"/>
</dbReference>
<dbReference type="PROSITE" id="PS00792">
    <property type="entry name" value="DHPS_1"/>
    <property type="match status" value="1"/>
</dbReference>
<dbReference type="InterPro" id="IPR000489">
    <property type="entry name" value="Pterin-binding_dom"/>
</dbReference>
<feature type="domain" description="Pterin-binding" evidence="17">
    <location>
        <begin position="517"/>
        <end position="809"/>
    </location>
</feature>
<keyword evidence="9" id="KW-0479">Metal-binding</keyword>
<gene>
    <name evidence="18" type="ORF">FA14DRAFT_165675</name>
</gene>
<evidence type="ECO:0000256" key="7">
    <source>
        <dbReference type="ARBA" id="ARBA00009951"/>
    </source>
</evidence>
<dbReference type="GO" id="GO:0046656">
    <property type="term" value="P:folic acid biosynthetic process"/>
    <property type="evidence" value="ECO:0007669"/>
    <property type="project" value="UniProtKB-KW"/>
</dbReference>
<evidence type="ECO:0000256" key="16">
    <source>
        <dbReference type="SAM" id="MobiDB-lite"/>
    </source>
</evidence>
<dbReference type="Pfam" id="PF00809">
    <property type="entry name" value="Pterin_bind"/>
    <property type="match status" value="1"/>
</dbReference>
<feature type="region of interest" description="Disordered" evidence="16">
    <location>
        <begin position="717"/>
        <end position="746"/>
    </location>
</feature>
<comment type="catalytic activity">
    <reaction evidence="2">
        <text>6-hydroxymethyl-7,8-dihydropterin + ATP = (7,8-dihydropterin-6-yl)methyl diphosphate + AMP + H(+)</text>
        <dbReference type="Rhea" id="RHEA:11412"/>
        <dbReference type="ChEBI" id="CHEBI:15378"/>
        <dbReference type="ChEBI" id="CHEBI:30616"/>
        <dbReference type="ChEBI" id="CHEBI:44841"/>
        <dbReference type="ChEBI" id="CHEBI:72950"/>
        <dbReference type="ChEBI" id="CHEBI:456215"/>
        <dbReference type="EC" id="2.7.6.3"/>
    </reaction>
</comment>
<reference evidence="18 19" key="1">
    <citation type="journal article" date="2018" name="Mol. Biol. Evol.">
        <title>Broad Genomic Sampling Reveals a Smut Pathogenic Ancestry of the Fungal Clade Ustilaginomycotina.</title>
        <authorList>
            <person name="Kijpornyongpan T."/>
            <person name="Mondo S.J."/>
            <person name="Barry K."/>
            <person name="Sandor L."/>
            <person name="Lee J."/>
            <person name="Lipzen A."/>
            <person name="Pangilinan J."/>
            <person name="LaButti K."/>
            <person name="Hainaut M."/>
            <person name="Henrissat B."/>
            <person name="Grigoriev I.V."/>
            <person name="Spatafora J.W."/>
            <person name="Aime M.C."/>
        </authorList>
    </citation>
    <scope>NUCLEOTIDE SEQUENCE [LARGE SCALE GENOMIC DNA]</scope>
    <source>
        <strain evidence="18 19">MCA 3882</strain>
    </source>
</reference>
<keyword evidence="11" id="KW-0418">Kinase</keyword>
<dbReference type="CDD" id="cd00483">
    <property type="entry name" value="HPPK"/>
    <property type="match status" value="1"/>
</dbReference>
<dbReference type="RefSeq" id="XP_025353404.1">
    <property type="nucleotide sequence ID" value="XM_025499973.1"/>
</dbReference>
<dbReference type="GO" id="GO:0004156">
    <property type="term" value="F:dihydropteroate synthase activity"/>
    <property type="evidence" value="ECO:0007669"/>
    <property type="project" value="UniProtKB-EC"/>
</dbReference>
<dbReference type="Gene3D" id="3.30.70.560">
    <property type="entry name" value="7,8-Dihydro-6-hydroxymethylpterin-pyrophosphokinase HPPK"/>
    <property type="match status" value="1"/>
</dbReference>
<dbReference type="AlphaFoldDB" id="A0A316V6Q4"/>
<dbReference type="InterPro" id="IPR006157">
    <property type="entry name" value="FolB_dom"/>
</dbReference>
<comment type="cofactor">
    <cofactor evidence="3">
        <name>Mg(2+)</name>
        <dbReference type="ChEBI" id="CHEBI:18420"/>
    </cofactor>
</comment>
<evidence type="ECO:0000256" key="12">
    <source>
        <dbReference type="ARBA" id="ARBA00022840"/>
    </source>
</evidence>
<protein>
    <submittedName>
        <fullName evidence="18">Dihydropteroate synthase</fullName>
    </submittedName>
</protein>
<keyword evidence="8" id="KW-0808">Transferase</keyword>
<dbReference type="InterPro" id="IPR011005">
    <property type="entry name" value="Dihydropteroate_synth-like_sf"/>
</dbReference>
<evidence type="ECO:0000313" key="18">
    <source>
        <dbReference type="EMBL" id="PWN33102.1"/>
    </source>
</evidence>
<dbReference type="PANTHER" id="PTHR20941:SF1">
    <property type="entry name" value="FOLIC ACID SYNTHESIS PROTEIN FOL1"/>
    <property type="match status" value="1"/>
</dbReference>
<feature type="compositionally biased region" description="Polar residues" evidence="16">
    <location>
        <begin position="737"/>
        <end position="746"/>
    </location>
</feature>
<keyword evidence="14" id="KW-0289">Folate biosynthesis</keyword>
<dbReference type="InterPro" id="IPR000550">
    <property type="entry name" value="Hppk"/>
</dbReference>
<dbReference type="GO" id="GO:0003848">
    <property type="term" value="F:2-amino-4-hydroxy-6-hydroxymethyldihydropteridine diphosphokinase activity"/>
    <property type="evidence" value="ECO:0007669"/>
    <property type="project" value="UniProtKB-EC"/>
</dbReference>
<dbReference type="PROSITE" id="PS00793">
    <property type="entry name" value="DHPS_2"/>
    <property type="match status" value="1"/>
</dbReference>
<evidence type="ECO:0000256" key="13">
    <source>
        <dbReference type="ARBA" id="ARBA00022842"/>
    </source>
</evidence>
<keyword evidence="13" id="KW-0460">Magnesium</keyword>
<dbReference type="SMART" id="SM00905">
    <property type="entry name" value="FolB"/>
    <property type="match status" value="2"/>
</dbReference>
<dbReference type="OrthoDB" id="615426at2759"/>
<dbReference type="EMBL" id="KZ819605">
    <property type="protein sequence ID" value="PWN33102.1"/>
    <property type="molecule type" value="Genomic_DNA"/>
</dbReference>
<evidence type="ECO:0000256" key="8">
    <source>
        <dbReference type="ARBA" id="ARBA00022679"/>
    </source>
</evidence>
<name>A0A316V6Q4_9BASI</name>
<comment type="similarity">
    <text evidence="7">In the C-terminal section; belongs to the DHPS family.</text>
</comment>
<evidence type="ECO:0000313" key="19">
    <source>
        <dbReference type="Proteomes" id="UP000245771"/>
    </source>
</evidence>
<dbReference type="NCBIfam" id="TIGR00526">
    <property type="entry name" value="folB_dom"/>
    <property type="match status" value="2"/>
</dbReference>
<dbReference type="NCBIfam" id="TIGR01498">
    <property type="entry name" value="folK"/>
    <property type="match status" value="1"/>
</dbReference>
<dbReference type="InterPro" id="IPR035907">
    <property type="entry name" value="Hppk_sf"/>
</dbReference>
<dbReference type="SUPFAM" id="SSF55620">
    <property type="entry name" value="Tetrahydrobiopterin biosynthesis enzymes-like"/>
    <property type="match status" value="2"/>
</dbReference>
<comment type="pathway">
    <text evidence="5">Cofactor biosynthesis; tetrahydrofolate biosynthesis; 2-amino-4-hydroxy-6-hydroxymethyl-7,8-dihydropteridine diphosphate from 7,8-dihydroneopterin triphosphate: step 4/4.</text>
</comment>
<evidence type="ECO:0000259" key="17">
    <source>
        <dbReference type="PROSITE" id="PS50972"/>
    </source>
</evidence>
<dbReference type="Gene3D" id="3.20.20.20">
    <property type="entry name" value="Dihydropteroate synthase-like"/>
    <property type="match status" value="1"/>
</dbReference>
<organism evidence="18 19">
    <name type="scientific">Meira miltonrushii</name>
    <dbReference type="NCBI Taxonomy" id="1280837"/>
    <lineage>
        <taxon>Eukaryota</taxon>
        <taxon>Fungi</taxon>
        <taxon>Dikarya</taxon>
        <taxon>Basidiomycota</taxon>
        <taxon>Ustilaginomycotina</taxon>
        <taxon>Exobasidiomycetes</taxon>
        <taxon>Exobasidiales</taxon>
        <taxon>Brachybasidiaceae</taxon>
        <taxon>Meira</taxon>
    </lineage>
</organism>
<dbReference type="GO" id="GO:0004150">
    <property type="term" value="F:dihydroneopterin aldolase activity"/>
    <property type="evidence" value="ECO:0007669"/>
    <property type="project" value="InterPro"/>
</dbReference>